<keyword evidence="4" id="KW-1185">Reference proteome</keyword>
<dbReference type="GO" id="GO:0004113">
    <property type="term" value="F:2',3'-cyclic-nucleotide 3'-phosphodiesterase activity"/>
    <property type="evidence" value="ECO:0007669"/>
    <property type="project" value="InterPro"/>
</dbReference>
<feature type="short sequence motif" description="HXTX 2" evidence="2">
    <location>
        <begin position="121"/>
        <end position="124"/>
    </location>
</feature>
<dbReference type="RefSeq" id="WP_147847857.1">
    <property type="nucleotide sequence ID" value="NZ_VDUZ01000016.1"/>
</dbReference>
<comment type="caution">
    <text evidence="3">The sequence shown here is derived from an EMBL/GenBank/DDBJ whole genome shotgun (WGS) entry which is preliminary data.</text>
</comment>
<dbReference type="EC" id="3.1.4.58" evidence="2"/>
<feature type="active site" description="Proton donor" evidence="2">
    <location>
        <position position="37"/>
    </location>
</feature>
<dbReference type="EMBL" id="VDUZ01000016">
    <property type="protein sequence ID" value="TXL74815.1"/>
    <property type="molecule type" value="Genomic_DNA"/>
</dbReference>
<organism evidence="3 4">
    <name type="scientific">Vineibacter terrae</name>
    <dbReference type="NCBI Taxonomy" id="2586908"/>
    <lineage>
        <taxon>Bacteria</taxon>
        <taxon>Pseudomonadati</taxon>
        <taxon>Pseudomonadota</taxon>
        <taxon>Alphaproteobacteria</taxon>
        <taxon>Hyphomicrobiales</taxon>
        <taxon>Vineibacter</taxon>
    </lineage>
</organism>
<keyword evidence="1 2" id="KW-0378">Hydrolase</keyword>
<comment type="similarity">
    <text evidence="2">Belongs to the 2H phosphoesterase superfamily. ThpR family.</text>
</comment>
<dbReference type="Gene3D" id="3.90.1140.10">
    <property type="entry name" value="Cyclic phosphodiesterase"/>
    <property type="match status" value="1"/>
</dbReference>
<dbReference type="OrthoDB" id="9793819at2"/>
<comment type="catalytic activity">
    <reaction evidence="2">
        <text>a 3'-end 2',3'-cyclophospho-ribonucleotide-RNA + H2O = a 3'-end 2'-phospho-ribonucleotide-RNA + H(+)</text>
        <dbReference type="Rhea" id="RHEA:11828"/>
        <dbReference type="Rhea" id="RHEA-COMP:10464"/>
        <dbReference type="Rhea" id="RHEA-COMP:17353"/>
        <dbReference type="ChEBI" id="CHEBI:15377"/>
        <dbReference type="ChEBI" id="CHEBI:15378"/>
        <dbReference type="ChEBI" id="CHEBI:83064"/>
        <dbReference type="ChEBI" id="CHEBI:173113"/>
        <dbReference type="EC" id="3.1.4.58"/>
    </reaction>
</comment>
<dbReference type="PANTHER" id="PTHR35561:SF1">
    <property type="entry name" value="RNA 2',3'-CYCLIC PHOSPHODIESTERASE"/>
    <property type="match status" value="1"/>
</dbReference>
<feature type="short sequence motif" description="HXTX 1" evidence="2">
    <location>
        <begin position="37"/>
        <end position="40"/>
    </location>
</feature>
<dbReference type="Pfam" id="PF13563">
    <property type="entry name" value="2_5_RNA_ligase2"/>
    <property type="match status" value="1"/>
</dbReference>
<proteinExistence type="inferred from homology"/>
<evidence type="ECO:0000313" key="3">
    <source>
        <dbReference type="EMBL" id="TXL74815.1"/>
    </source>
</evidence>
<dbReference type="AlphaFoldDB" id="A0A5C8PLI1"/>
<dbReference type="Proteomes" id="UP000321638">
    <property type="component" value="Unassembled WGS sequence"/>
</dbReference>
<feature type="active site" description="Proton acceptor" evidence="2">
    <location>
        <position position="121"/>
    </location>
</feature>
<evidence type="ECO:0000313" key="4">
    <source>
        <dbReference type="Proteomes" id="UP000321638"/>
    </source>
</evidence>
<dbReference type="InterPro" id="IPR004175">
    <property type="entry name" value="RNA_CPDase"/>
</dbReference>
<evidence type="ECO:0000256" key="1">
    <source>
        <dbReference type="ARBA" id="ARBA00022801"/>
    </source>
</evidence>
<gene>
    <name evidence="3" type="primary">thpR</name>
    <name evidence="3" type="ORF">FHP25_15485</name>
</gene>
<reference evidence="3 4" key="1">
    <citation type="submission" date="2019-06" db="EMBL/GenBank/DDBJ databases">
        <title>New taxonomy in bacterial strain CC-CFT640, isolated from vineyard.</title>
        <authorList>
            <person name="Lin S.-Y."/>
            <person name="Tsai C.-F."/>
            <person name="Young C.-C."/>
        </authorList>
    </citation>
    <scope>NUCLEOTIDE SEQUENCE [LARGE SCALE GENOMIC DNA]</scope>
    <source>
        <strain evidence="3 4">CC-CFT640</strain>
    </source>
</reference>
<dbReference type="HAMAP" id="MF_01940">
    <property type="entry name" value="RNA_CPDase"/>
    <property type="match status" value="1"/>
</dbReference>
<dbReference type="NCBIfam" id="TIGR02258">
    <property type="entry name" value="2_5_ligase"/>
    <property type="match status" value="1"/>
</dbReference>
<comment type="function">
    <text evidence="2">Hydrolyzes RNA 2',3'-cyclic phosphodiester to an RNA 2'-phosphomonoester.</text>
</comment>
<dbReference type="PANTHER" id="PTHR35561">
    <property type="entry name" value="RNA 2',3'-CYCLIC PHOSPHODIESTERASE"/>
    <property type="match status" value="1"/>
</dbReference>
<name>A0A5C8PLI1_9HYPH</name>
<dbReference type="GO" id="GO:0008664">
    <property type="term" value="F:RNA 2',3'-cyclic 3'-phosphodiesterase activity"/>
    <property type="evidence" value="ECO:0007669"/>
    <property type="project" value="UniProtKB-EC"/>
</dbReference>
<protein>
    <recommendedName>
        <fullName evidence="2">RNA 2',3'-cyclic phosphodiesterase</fullName>
        <shortName evidence="2">RNA 2',3'-CPDase</shortName>
        <ecNumber evidence="2">3.1.4.58</ecNumber>
    </recommendedName>
</protein>
<accession>A0A5C8PLI1</accession>
<dbReference type="InterPro" id="IPR009097">
    <property type="entry name" value="Cyclic_Pdiesterase"/>
</dbReference>
<sequence length="181" mass="19934">MLRLFVALPLPEDVADDLAALQEGIPDAAWVPSDNFHVTLAFIGSVDGGLQRDIAEALGTIDGPVLDLEIAGVDHFVEGRTPKVLYAAVAPNPGLLRLQEKVSTVLRGEGVTLDRRKFRPHVTLARFNRRAEMGHHIAQFVASNNLRRFGPFEVDCFRLYASHTRPDGAVYTVEAEYPLGY</sequence>
<evidence type="ECO:0000256" key="2">
    <source>
        <dbReference type="HAMAP-Rule" id="MF_01940"/>
    </source>
</evidence>
<dbReference type="SUPFAM" id="SSF55144">
    <property type="entry name" value="LigT-like"/>
    <property type="match status" value="1"/>
</dbReference>